<evidence type="ECO:0000313" key="1">
    <source>
        <dbReference type="EMBL" id="MSC33859.1"/>
    </source>
</evidence>
<accession>A0ABW9QIU7</accession>
<protein>
    <recommendedName>
        <fullName evidence="3">PRD domain-containing protein</fullName>
    </recommendedName>
</protein>
<evidence type="ECO:0008006" key="3">
    <source>
        <dbReference type="Google" id="ProtNLM"/>
    </source>
</evidence>
<reference evidence="1 2" key="1">
    <citation type="journal article" date="2019" name="Nat. Med.">
        <title>A library of human gut bacterial isolates paired with longitudinal multiomics data enables mechanistic microbiome research.</title>
        <authorList>
            <person name="Poyet M."/>
            <person name="Groussin M."/>
            <person name="Gibbons S.M."/>
            <person name="Avila-Pacheco J."/>
            <person name="Jiang X."/>
            <person name="Kearney S.M."/>
            <person name="Perrotta A.R."/>
            <person name="Berdy B."/>
            <person name="Zhao S."/>
            <person name="Lieberman T.D."/>
            <person name="Swanson P.K."/>
            <person name="Smith M."/>
            <person name="Roesemann S."/>
            <person name="Alexander J.E."/>
            <person name="Rich S.A."/>
            <person name="Livny J."/>
            <person name="Vlamakis H."/>
            <person name="Clish C."/>
            <person name="Bullock K."/>
            <person name="Deik A."/>
            <person name="Scott J."/>
            <person name="Pierce K.A."/>
            <person name="Xavier R.J."/>
            <person name="Alm E.J."/>
        </authorList>
    </citation>
    <scope>NUCLEOTIDE SEQUENCE [LARGE SCALE GENOMIC DNA]</scope>
    <source>
        <strain evidence="1 2">BIOML-A5</strain>
    </source>
</reference>
<dbReference type="EMBL" id="WKPI01000022">
    <property type="protein sequence ID" value="MSC33859.1"/>
    <property type="molecule type" value="Genomic_DNA"/>
</dbReference>
<keyword evidence="2" id="KW-1185">Reference proteome</keyword>
<evidence type="ECO:0000313" key="2">
    <source>
        <dbReference type="Proteomes" id="UP000480929"/>
    </source>
</evidence>
<proteinExistence type="predicted"/>
<gene>
    <name evidence="1" type="ORF">GKD88_12080</name>
</gene>
<comment type="caution">
    <text evidence="1">The sequence shown here is derived from an EMBL/GenBank/DDBJ whole genome shotgun (WGS) entry which is preliminary data.</text>
</comment>
<name>A0ABW9QIU7_9FIRM</name>
<sequence>MMMERVQSLLEQLAQDNQVTVDDVMKDLQRRIDEAWAAEDETEDSLLHSFFRSQKPCPGMFILAFDLLQEINDQVQEILEAMIQEESEAGIETSIEVADQLTSEQLKDPIETFLAMLKSLKNNAPIIRMIYRQQA</sequence>
<dbReference type="Proteomes" id="UP000480929">
    <property type="component" value="Unassembled WGS sequence"/>
</dbReference>
<organism evidence="1 2">
    <name type="scientific">Holdemania massiliensis</name>
    <dbReference type="NCBI Taxonomy" id="1468449"/>
    <lineage>
        <taxon>Bacteria</taxon>
        <taxon>Bacillati</taxon>
        <taxon>Bacillota</taxon>
        <taxon>Erysipelotrichia</taxon>
        <taxon>Erysipelotrichales</taxon>
        <taxon>Erysipelotrichaceae</taxon>
        <taxon>Holdemania</taxon>
    </lineage>
</organism>
<dbReference type="RefSeq" id="WP_154239298.1">
    <property type="nucleotide sequence ID" value="NZ_WKPI01000022.1"/>
</dbReference>